<sequence>MIKKVLIATDGSDHAKKAVAFGSDIASKYGADVVLVHVLLRGEVSEDLMHMAEVEQLMGEGGKPLSEAFASVPVGRFPADITFTPENPNVPYRVLEAVGEQVLDQAERIAKEHGATKVSRRIEDGKPVDRILDAVNSEGADLLVTGTRGLSNVKSMMVGSVSHKLSHMSPVTCISVR</sequence>
<keyword evidence="4" id="KW-1185">Reference proteome</keyword>
<name>A0A7X3S918_9HYPH</name>
<organism evidence="3 4">
    <name type="scientific">Stappia sediminis</name>
    <dbReference type="NCBI Taxonomy" id="2692190"/>
    <lineage>
        <taxon>Bacteria</taxon>
        <taxon>Pseudomonadati</taxon>
        <taxon>Pseudomonadota</taxon>
        <taxon>Alphaproteobacteria</taxon>
        <taxon>Hyphomicrobiales</taxon>
        <taxon>Stappiaceae</taxon>
        <taxon>Stappia</taxon>
    </lineage>
</organism>
<evidence type="ECO:0000313" key="3">
    <source>
        <dbReference type="EMBL" id="MXN66300.1"/>
    </source>
</evidence>
<evidence type="ECO:0000256" key="1">
    <source>
        <dbReference type="ARBA" id="ARBA00008791"/>
    </source>
</evidence>
<dbReference type="RefSeq" id="WP_160776543.1">
    <property type="nucleotide sequence ID" value="NZ_WUMV01000007.1"/>
</dbReference>
<accession>A0A7X3S918</accession>
<dbReference type="Gene3D" id="3.40.50.620">
    <property type="entry name" value="HUPs"/>
    <property type="match status" value="1"/>
</dbReference>
<dbReference type="InterPro" id="IPR006016">
    <property type="entry name" value="UspA"/>
</dbReference>
<feature type="domain" description="UspA" evidence="2">
    <location>
        <begin position="1"/>
        <end position="177"/>
    </location>
</feature>
<comment type="similarity">
    <text evidence="1">Belongs to the universal stress protein A family.</text>
</comment>
<dbReference type="Pfam" id="PF00582">
    <property type="entry name" value="Usp"/>
    <property type="match status" value="1"/>
</dbReference>
<evidence type="ECO:0000313" key="4">
    <source>
        <dbReference type="Proteomes" id="UP000433101"/>
    </source>
</evidence>
<dbReference type="PANTHER" id="PTHR46268">
    <property type="entry name" value="STRESS RESPONSE PROTEIN NHAX"/>
    <property type="match status" value="1"/>
</dbReference>
<gene>
    <name evidence="3" type="ORF">GR183_15405</name>
</gene>
<dbReference type="InterPro" id="IPR006015">
    <property type="entry name" value="Universal_stress_UspA"/>
</dbReference>
<protein>
    <recommendedName>
        <fullName evidence="2">UspA domain-containing protein</fullName>
    </recommendedName>
</protein>
<dbReference type="SUPFAM" id="SSF52402">
    <property type="entry name" value="Adenine nucleotide alpha hydrolases-like"/>
    <property type="match status" value="1"/>
</dbReference>
<dbReference type="PANTHER" id="PTHR46268:SF6">
    <property type="entry name" value="UNIVERSAL STRESS PROTEIN UP12"/>
    <property type="match status" value="1"/>
</dbReference>
<dbReference type="InterPro" id="IPR014729">
    <property type="entry name" value="Rossmann-like_a/b/a_fold"/>
</dbReference>
<dbReference type="PRINTS" id="PR01438">
    <property type="entry name" value="UNVRSLSTRESS"/>
</dbReference>
<evidence type="ECO:0000259" key="2">
    <source>
        <dbReference type="Pfam" id="PF00582"/>
    </source>
</evidence>
<dbReference type="EMBL" id="WUMV01000007">
    <property type="protein sequence ID" value="MXN66300.1"/>
    <property type="molecule type" value="Genomic_DNA"/>
</dbReference>
<dbReference type="Proteomes" id="UP000433101">
    <property type="component" value="Unassembled WGS sequence"/>
</dbReference>
<comment type="caution">
    <text evidence="3">The sequence shown here is derived from an EMBL/GenBank/DDBJ whole genome shotgun (WGS) entry which is preliminary data.</text>
</comment>
<reference evidence="3 4" key="1">
    <citation type="submission" date="2019-12" db="EMBL/GenBank/DDBJ databases">
        <authorList>
            <person name="Li M."/>
        </authorList>
    </citation>
    <scope>NUCLEOTIDE SEQUENCE [LARGE SCALE GENOMIC DNA]</scope>
    <source>
        <strain evidence="3 4">GBMRC 2046</strain>
    </source>
</reference>
<proteinExistence type="inferred from homology"/>
<dbReference type="AlphaFoldDB" id="A0A7X3S918"/>
<dbReference type="CDD" id="cd00293">
    <property type="entry name" value="USP-like"/>
    <property type="match status" value="1"/>
</dbReference>